<evidence type="ECO:0000313" key="2">
    <source>
        <dbReference type="Proteomes" id="UP000011080"/>
    </source>
</evidence>
<dbReference type="AlphaFoldDB" id="L8ILX1"/>
<evidence type="ECO:0000313" key="1">
    <source>
        <dbReference type="EMBL" id="ELR57550.1"/>
    </source>
</evidence>
<protein>
    <submittedName>
        <fullName evidence="1">Metastasis-associated lung adenocarcinoma transcript 1</fullName>
    </submittedName>
</protein>
<dbReference type="Proteomes" id="UP000011080">
    <property type="component" value="Unassembled WGS sequence"/>
</dbReference>
<organism evidence="1 2">
    <name type="scientific">Bos mutus</name>
    <name type="common">wild yak</name>
    <dbReference type="NCBI Taxonomy" id="72004"/>
    <lineage>
        <taxon>Eukaryota</taxon>
        <taxon>Metazoa</taxon>
        <taxon>Chordata</taxon>
        <taxon>Craniata</taxon>
        <taxon>Vertebrata</taxon>
        <taxon>Euteleostomi</taxon>
        <taxon>Mammalia</taxon>
        <taxon>Eutheria</taxon>
        <taxon>Laurasiatheria</taxon>
        <taxon>Artiodactyla</taxon>
        <taxon>Ruminantia</taxon>
        <taxon>Pecora</taxon>
        <taxon>Bovidae</taxon>
        <taxon>Bovinae</taxon>
        <taxon>Bos</taxon>
    </lineage>
</organism>
<gene>
    <name evidence="1" type="ORF">M91_15940</name>
</gene>
<name>L8ILX1_9CETA</name>
<feature type="non-terminal residue" evidence="1">
    <location>
        <position position="1"/>
    </location>
</feature>
<accession>L8ILX1</accession>
<sequence length="45" mass="5119">GYAFFPNVGMKYNLFCLYLSFTKELFPSPSRPSDCQAGYDSEDVI</sequence>
<dbReference type="EMBL" id="JH880973">
    <property type="protein sequence ID" value="ELR57550.1"/>
    <property type="molecule type" value="Genomic_DNA"/>
</dbReference>
<reference evidence="1 2" key="1">
    <citation type="journal article" date="2012" name="Nat. Genet.">
        <title>The yak genome and adaptation to life at high altitude.</title>
        <authorList>
            <person name="Qiu Q."/>
            <person name="Zhang G."/>
            <person name="Ma T."/>
            <person name="Qian W."/>
            <person name="Wang J."/>
            <person name="Ye Z."/>
            <person name="Cao C."/>
            <person name="Hu Q."/>
            <person name="Kim J."/>
            <person name="Larkin D.M."/>
            <person name="Auvil L."/>
            <person name="Capitanu B."/>
            <person name="Ma J."/>
            <person name="Lewin H.A."/>
            <person name="Qian X."/>
            <person name="Lang Y."/>
            <person name="Zhou R."/>
            <person name="Wang L."/>
            <person name="Wang K."/>
            <person name="Xia J."/>
            <person name="Liao S."/>
            <person name="Pan S."/>
            <person name="Lu X."/>
            <person name="Hou H."/>
            <person name="Wang Y."/>
            <person name="Zang X."/>
            <person name="Yin Y."/>
            <person name="Ma H."/>
            <person name="Zhang J."/>
            <person name="Wang Z."/>
            <person name="Zhang Y."/>
            <person name="Zhang D."/>
            <person name="Yonezawa T."/>
            <person name="Hasegawa M."/>
            <person name="Zhong Y."/>
            <person name="Liu W."/>
            <person name="Zhang Y."/>
            <person name="Huang Z."/>
            <person name="Zhang S."/>
            <person name="Long R."/>
            <person name="Yang H."/>
            <person name="Wang J."/>
            <person name="Lenstra J.A."/>
            <person name="Cooper D.N."/>
            <person name="Wu Y."/>
            <person name="Wang J."/>
            <person name="Shi P."/>
            <person name="Wang J."/>
            <person name="Liu J."/>
        </authorList>
    </citation>
    <scope>NUCLEOTIDE SEQUENCE [LARGE SCALE GENOMIC DNA]</scope>
    <source>
        <strain evidence="2">yakQH1</strain>
    </source>
</reference>
<proteinExistence type="predicted"/>